<proteinExistence type="inferred from homology"/>
<keyword evidence="18" id="KW-0376">Hydrogen peroxide</keyword>
<evidence type="ECO:0000256" key="1">
    <source>
        <dbReference type="ARBA" id="ARBA00000189"/>
    </source>
</evidence>
<dbReference type="InterPro" id="IPR000823">
    <property type="entry name" value="Peroxidase_pln"/>
</dbReference>
<dbReference type="InterPro" id="IPR019793">
    <property type="entry name" value="Peroxidases_heam-ligand_BS"/>
</dbReference>
<feature type="disulfide bond" evidence="17">
    <location>
        <begin position="37"/>
        <end position="117"/>
    </location>
</feature>
<comment type="catalytic activity">
    <reaction evidence="1 18">
        <text>2 a phenolic donor + H2O2 = 2 a phenolic radical donor + 2 H2O</text>
        <dbReference type="Rhea" id="RHEA:56136"/>
        <dbReference type="ChEBI" id="CHEBI:15377"/>
        <dbReference type="ChEBI" id="CHEBI:16240"/>
        <dbReference type="ChEBI" id="CHEBI:139520"/>
        <dbReference type="ChEBI" id="CHEBI:139521"/>
        <dbReference type="EC" id="1.11.1.7"/>
    </reaction>
</comment>
<dbReference type="SUPFAM" id="SSF48113">
    <property type="entry name" value="Heme-dependent peroxidases"/>
    <property type="match status" value="1"/>
</dbReference>
<reference evidence="20 21" key="3">
    <citation type="submission" date="2019-11" db="EMBL/GenBank/DDBJ databases">
        <title>A de novo genome assembly of a pear dwarfing rootstock.</title>
        <authorList>
            <person name="Wang F."/>
            <person name="Wang J."/>
            <person name="Li S."/>
            <person name="Zhang Y."/>
            <person name="Fang M."/>
            <person name="Ma L."/>
            <person name="Zhao Y."/>
            <person name="Jiang S."/>
        </authorList>
    </citation>
    <scope>NUCLEOTIDE SEQUENCE [LARGE SCALE GENOMIC DNA]</scope>
    <source>
        <strain evidence="20">S2</strain>
        <tissue evidence="20">Leaf</tissue>
    </source>
</reference>
<feature type="binding site" evidence="15">
    <location>
        <position position="78"/>
    </location>
    <ligand>
        <name>Ca(2+)</name>
        <dbReference type="ChEBI" id="CHEBI:29108"/>
        <label>1</label>
    </ligand>
</feature>
<keyword evidence="18" id="KW-0732">Signal</keyword>
<comment type="subcellular location">
    <subcellularLocation>
        <location evidence="18">Secreted</location>
    </subcellularLocation>
</comment>
<comment type="similarity">
    <text evidence="18">Belongs to the peroxidase family. Classical plant (class III) peroxidase subfamily.</text>
</comment>
<evidence type="ECO:0000256" key="17">
    <source>
        <dbReference type="PIRSR" id="PIRSR600823-5"/>
    </source>
</evidence>
<feature type="disulfide bond" evidence="17">
    <location>
        <begin position="203"/>
        <end position="228"/>
    </location>
</feature>
<keyword evidence="5 18" id="KW-0575">Peroxidase</keyword>
<evidence type="ECO:0000259" key="19">
    <source>
        <dbReference type="PROSITE" id="PS50873"/>
    </source>
</evidence>
<dbReference type="FunFam" id="1.10.520.10:FF:000009">
    <property type="entry name" value="Peroxidase"/>
    <property type="match status" value="1"/>
</dbReference>
<evidence type="ECO:0000256" key="13">
    <source>
        <dbReference type="PIRSR" id="PIRSR600823-1"/>
    </source>
</evidence>
<dbReference type="Gene3D" id="1.10.420.10">
    <property type="entry name" value="Peroxidase, domain 2"/>
    <property type="match status" value="1"/>
</dbReference>
<dbReference type="AlphaFoldDB" id="A0A5N5FVN0"/>
<evidence type="ECO:0000256" key="3">
    <source>
        <dbReference type="ARBA" id="ARBA00006873"/>
    </source>
</evidence>
<dbReference type="PANTHER" id="PTHR31388:SF123">
    <property type="entry name" value="PEROXIDASE RIP1"/>
    <property type="match status" value="1"/>
</dbReference>
<feature type="disulfide bond" evidence="17">
    <location>
        <begin position="124"/>
        <end position="318"/>
    </location>
</feature>
<dbReference type="PROSITE" id="PS50873">
    <property type="entry name" value="PEROXIDASE_4"/>
    <property type="match status" value="1"/>
</dbReference>
<evidence type="ECO:0000256" key="15">
    <source>
        <dbReference type="PIRSR" id="PIRSR600823-3"/>
    </source>
</evidence>
<evidence type="ECO:0000256" key="12">
    <source>
        <dbReference type="ARBA" id="ARBA00023180"/>
    </source>
</evidence>
<feature type="signal peptide" evidence="18">
    <location>
        <begin position="1"/>
        <end position="18"/>
    </location>
</feature>
<dbReference type="PRINTS" id="PR00458">
    <property type="entry name" value="PEROXIDASE"/>
</dbReference>
<keyword evidence="8 15" id="KW-0106">Calcium</keyword>
<evidence type="ECO:0000313" key="21">
    <source>
        <dbReference type="Proteomes" id="UP000327157"/>
    </source>
</evidence>
<feature type="binding site" evidence="15">
    <location>
        <position position="74"/>
    </location>
    <ligand>
        <name>Ca(2+)</name>
        <dbReference type="ChEBI" id="CHEBI:29108"/>
        <label>1</label>
    </ligand>
</feature>
<evidence type="ECO:0000313" key="20">
    <source>
        <dbReference type="EMBL" id="KAB2607169.1"/>
    </source>
</evidence>
<dbReference type="EC" id="1.11.1.7" evidence="4 18"/>
<feature type="binding site" evidence="15">
    <location>
        <position position="69"/>
    </location>
    <ligand>
        <name>Ca(2+)</name>
        <dbReference type="ChEBI" id="CHEBI:29108"/>
        <label>1</label>
    </ligand>
</feature>
<evidence type="ECO:0000256" key="8">
    <source>
        <dbReference type="ARBA" id="ARBA00022837"/>
    </source>
</evidence>
<keyword evidence="11 17" id="KW-1015">Disulfide bond</keyword>
<feature type="binding site" evidence="15">
    <location>
        <position position="241"/>
    </location>
    <ligand>
        <name>Ca(2+)</name>
        <dbReference type="ChEBI" id="CHEBI:29108"/>
        <label>2</label>
    </ligand>
</feature>
<dbReference type="PROSITE" id="PS00435">
    <property type="entry name" value="PEROXIDASE_1"/>
    <property type="match status" value="1"/>
</dbReference>
<feature type="binding site" evidence="15">
    <location>
        <position position="72"/>
    </location>
    <ligand>
        <name>Ca(2+)</name>
        <dbReference type="ChEBI" id="CHEBI:29108"/>
        <label>1</label>
    </ligand>
</feature>
<accession>A0A5N5FVN0</accession>
<evidence type="ECO:0000256" key="9">
    <source>
        <dbReference type="ARBA" id="ARBA00023002"/>
    </source>
</evidence>
<dbReference type="GO" id="GO:0006979">
    <property type="term" value="P:response to oxidative stress"/>
    <property type="evidence" value="ECO:0007669"/>
    <property type="project" value="UniProtKB-UniRule"/>
</dbReference>
<keyword evidence="9 18" id="KW-0560">Oxidoreductase</keyword>
<reference evidence="20 21" key="1">
    <citation type="submission" date="2019-09" db="EMBL/GenBank/DDBJ databases">
        <authorList>
            <person name="Ou C."/>
        </authorList>
    </citation>
    <scope>NUCLEOTIDE SEQUENCE [LARGE SCALE GENOMIC DNA]</scope>
    <source>
        <strain evidence="20">S2</strain>
        <tissue evidence="20">Leaf</tissue>
    </source>
</reference>
<dbReference type="PROSITE" id="PS00436">
    <property type="entry name" value="PEROXIDASE_2"/>
    <property type="match status" value="1"/>
</dbReference>
<reference evidence="21" key="2">
    <citation type="submission" date="2019-10" db="EMBL/GenBank/DDBJ databases">
        <title>A de novo genome assembly of a pear dwarfing rootstock.</title>
        <authorList>
            <person name="Wang F."/>
            <person name="Wang J."/>
            <person name="Li S."/>
            <person name="Zhang Y."/>
            <person name="Fang M."/>
            <person name="Ma L."/>
            <person name="Zhao Y."/>
            <person name="Jiang S."/>
        </authorList>
    </citation>
    <scope>NUCLEOTIDE SEQUENCE [LARGE SCALE GENOMIC DNA]</scope>
</reference>
<keyword evidence="18" id="KW-0964">Secreted</keyword>
<comment type="cofactor">
    <cofactor evidence="15 18">
        <name>Ca(2+)</name>
        <dbReference type="ChEBI" id="CHEBI:29108"/>
    </cofactor>
    <text evidence="15 18">Binds 2 calcium ions per subunit.</text>
</comment>
<dbReference type="InterPro" id="IPR019794">
    <property type="entry name" value="Peroxidases_AS"/>
</dbReference>
<comment type="caution">
    <text evidence="20">The sequence shown here is derived from an EMBL/GenBank/DDBJ whole genome shotgun (WGS) entry which is preliminary data.</text>
</comment>
<feature type="binding site" evidence="15">
    <location>
        <position position="76"/>
    </location>
    <ligand>
        <name>Ca(2+)</name>
        <dbReference type="ChEBI" id="CHEBI:29108"/>
        <label>1</label>
    </ligand>
</feature>
<keyword evidence="10 15" id="KW-0408">Iron</keyword>
<feature type="domain" description="Plant heme peroxidase family profile" evidence="19">
    <location>
        <begin position="27"/>
        <end position="322"/>
    </location>
</feature>
<dbReference type="PRINTS" id="PR00461">
    <property type="entry name" value="PLPEROXIDASE"/>
</dbReference>
<feature type="disulfide bond" evidence="17">
    <location>
        <begin position="70"/>
        <end position="75"/>
    </location>
</feature>
<keyword evidence="6 18" id="KW-0349">Heme</keyword>
<gene>
    <name evidence="20" type="ORF">D8674_006886</name>
</gene>
<dbReference type="GO" id="GO:0020037">
    <property type="term" value="F:heme binding"/>
    <property type="evidence" value="ECO:0007669"/>
    <property type="project" value="UniProtKB-UniRule"/>
</dbReference>
<comment type="similarity">
    <text evidence="3">Belongs to the peroxidase family. Ascorbate peroxidase subfamily.</text>
</comment>
<organism evidence="20 21">
    <name type="scientific">Pyrus ussuriensis x Pyrus communis</name>
    <dbReference type="NCBI Taxonomy" id="2448454"/>
    <lineage>
        <taxon>Eukaryota</taxon>
        <taxon>Viridiplantae</taxon>
        <taxon>Streptophyta</taxon>
        <taxon>Embryophyta</taxon>
        <taxon>Tracheophyta</taxon>
        <taxon>Spermatophyta</taxon>
        <taxon>Magnoliopsida</taxon>
        <taxon>eudicotyledons</taxon>
        <taxon>Gunneridae</taxon>
        <taxon>Pentapetalae</taxon>
        <taxon>rosids</taxon>
        <taxon>fabids</taxon>
        <taxon>Rosales</taxon>
        <taxon>Rosaceae</taxon>
        <taxon>Amygdaloideae</taxon>
        <taxon>Maleae</taxon>
        <taxon>Pyrus</taxon>
    </lineage>
</organism>
<feature type="binding site" evidence="15">
    <location>
        <position position="197"/>
    </location>
    <ligand>
        <name>Ca(2+)</name>
        <dbReference type="ChEBI" id="CHEBI:29108"/>
        <label>2</label>
    </ligand>
</feature>
<feature type="active site" description="Proton acceptor" evidence="13">
    <location>
        <position position="68"/>
    </location>
</feature>
<evidence type="ECO:0000256" key="14">
    <source>
        <dbReference type="PIRSR" id="PIRSR600823-2"/>
    </source>
</evidence>
<evidence type="ECO:0000256" key="11">
    <source>
        <dbReference type="ARBA" id="ARBA00023157"/>
    </source>
</evidence>
<keyword evidence="12" id="KW-0325">Glycoprotein</keyword>
<evidence type="ECO:0000256" key="6">
    <source>
        <dbReference type="ARBA" id="ARBA00022617"/>
    </source>
</evidence>
<evidence type="ECO:0000256" key="18">
    <source>
        <dbReference type="RuleBase" id="RU362060"/>
    </source>
</evidence>
<feature type="chain" id="PRO_5024505150" description="Peroxidase" evidence="18">
    <location>
        <begin position="19"/>
        <end position="322"/>
    </location>
</feature>
<protein>
    <recommendedName>
        <fullName evidence="4 18">Peroxidase</fullName>
        <ecNumber evidence="4 18">1.11.1.7</ecNumber>
    </recommendedName>
</protein>
<evidence type="ECO:0000256" key="10">
    <source>
        <dbReference type="ARBA" id="ARBA00023004"/>
    </source>
</evidence>
<dbReference type="CDD" id="cd00693">
    <property type="entry name" value="secretory_peroxidase"/>
    <property type="match status" value="1"/>
</dbReference>
<dbReference type="Proteomes" id="UP000327157">
    <property type="component" value="Chromosome 11"/>
</dbReference>
<feature type="binding site" evidence="15">
    <location>
        <position position="90"/>
    </location>
    <ligand>
        <name>Ca(2+)</name>
        <dbReference type="ChEBI" id="CHEBI:29108"/>
        <label>1</label>
    </ligand>
</feature>
<evidence type="ECO:0000256" key="2">
    <source>
        <dbReference type="ARBA" id="ARBA00002322"/>
    </source>
</evidence>
<dbReference type="PANTHER" id="PTHR31388">
    <property type="entry name" value="PEROXIDASE 72-RELATED"/>
    <property type="match status" value="1"/>
</dbReference>
<feature type="binding site" evidence="15">
    <location>
        <position position="248"/>
    </location>
    <ligand>
        <name>Ca(2+)</name>
        <dbReference type="ChEBI" id="CHEBI:29108"/>
        <label>2</label>
    </ligand>
</feature>
<comment type="cofactor">
    <cofactor evidence="15 18">
        <name>heme b</name>
        <dbReference type="ChEBI" id="CHEBI:60344"/>
    </cofactor>
    <text evidence="15 18">Binds 1 heme b (iron(II)-protoporphyrin IX) group per subunit.</text>
</comment>
<dbReference type="EMBL" id="SMOL01000559">
    <property type="protein sequence ID" value="KAB2607169.1"/>
    <property type="molecule type" value="Genomic_DNA"/>
</dbReference>
<dbReference type="InterPro" id="IPR010255">
    <property type="entry name" value="Haem_peroxidase_sf"/>
</dbReference>
<feature type="site" description="Transition state stabilizer" evidence="16">
    <location>
        <position position="64"/>
    </location>
</feature>
<dbReference type="OrthoDB" id="2113341at2759"/>
<evidence type="ECO:0000256" key="4">
    <source>
        <dbReference type="ARBA" id="ARBA00012313"/>
    </source>
</evidence>
<dbReference type="GO" id="GO:0005576">
    <property type="term" value="C:extracellular region"/>
    <property type="evidence" value="ECO:0007669"/>
    <property type="project" value="UniProtKB-SubCell"/>
</dbReference>
<feature type="binding site" description="axial binding residue" evidence="15">
    <location>
        <position position="196"/>
    </location>
    <ligand>
        <name>heme b</name>
        <dbReference type="ChEBI" id="CHEBI:60344"/>
    </ligand>
    <ligandPart>
        <name>Fe</name>
        <dbReference type="ChEBI" id="CHEBI:18248"/>
    </ligandPart>
</feature>
<dbReference type="Pfam" id="PF00141">
    <property type="entry name" value="peroxidase"/>
    <property type="match status" value="1"/>
</dbReference>
<feature type="binding site" evidence="14">
    <location>
        <position position="166"/>
    </location>
    <ligand>
        <name>substrate</name>
    </ligand>
</feature>
<dbReference type="Gene3D" id="1.10.520.10">
    <property type="match status" value="1"/>
</dbReference>
<keyword evidence="21" id="KW-1185">Reference proteome</keyword>
<dbReference type="InterPro" id="IPR002016">
    <property type="entry name" value="Haem_peroxidase"/>
</dbReference>
<evidence type="ECO:0000256" key="16">
    <source>
        <dbReference type="PIRSR" id="PIRSR600823-4"/>
    </source>
</evidence>
<evidence type="ECO:0000256" key="7">
    <source>
        <dbReference type="ARBA" id="ARBA00022723"/>
    </source>
</evidence>
<evidence type="ECO:0000256" key="5">
    <source>
        <dbReference type="ARBA" id="ARBA00022559"/>
    </source>
</evidence>
<dbReference type="GO" id="GO:0046872">
    <property type="term" value="F:metal ion binding"/>
    <property type="evidence" value="ECO:0007669"/>
    <property type="project" value="UniProtKB-UniRule"/>
</dbReference>
<sequence length="322" mass="35094">MAILRSFLAIICIVLVAATSMKPTSAKLNTHYYTKGCPQALPAIRKAVERAIKHEPRMGASLVRLHFHDCFVNGCDGSVLLDDTSNFTGEKTALPNVNSIRGLNVVDDIKKAVDKACKKSMVSCADILAVAARDSVSILGGPTYKVQLGRRDARTASVNDANRNLPPPFFNFPQLLSNFEAHGLNLKDLVVLSAAHTLGLARCTTFRARIYNDTNIDPKFAALAKKNCPTSGGDDNTRPLDATSKRFDTVYFEALLKSKGLLHSDQELFKGNGSDSDKLVQRYSKNSAAFGKDFANSMIKMGNIKPLTGNEGEVRLDCRKIN</sequence>
<dbReference type="FunFam" id="1.10.420.10:FF:000001">
    <property type="entry name" value="Peroxidase"/>
    <property type="match status" value="1"/>
</dbReference>
<dbReference type="GO" id="GO:0042744">
    <property type="term" value="P:hydrogen peroxide catabolic process"/>
    <property type="evidence" value="ECO:0007669"/>
    <property type="project" value="UniProtKB-KW"/>
</dbReference>
<dbReference type="InterPro" id="IPR033905">
    <property type="entry name" value="Secretory_peroxidase"/>
</dbReference>
<dbReference type="GO" id="GO:0140825">
    <property type="term" value="F:lactoperoxidase activity"/>
    <property type="evidence" value="ECO:0007669"/>
    <property type="project" value="UniProtKB-EC"/>
</dbReference>
<comment type="function">
    <text evidence="2">Removal of H(2)O(2), oxidation of toxic reductants, biosynthesis and degradation of lignin, suberization, auxin catabolism, response to environmental stresses such as wounding, pathogen attack and oxidative stress. These functions might be dependent on each isozyme/isoform in each plant tissue.</text>
</comment>
<keyword evidence="7 15" id="KW-0479">Metal-binding</keyword>
<name>A0A5N5FVN0_9ROSA</name>